<keyword evidence="3" id="KW-1185">Reference proteome</keyword>
<organism evidence="2 3">
    <name type="scientific">Halocalculus aciditolerans</name>
    <dbReference type="NCBI Taxonomy" id="1383812"/>
    <lineage>
        <taxon>Archaea</taxon>
        <taxon>Methanobacteriati</taxon>
        <taxon>Methanobacteriota</taxon>
        <taxon>Stenosarchaea group</taxon>
        <taxon>Halobacteria</taxon>
        <taxon>Halobacteriales</taxon>
        <taxon>Halobacteriaceae</taxon>
        <taxon>Halocalculus</taxon>
    </lineage>
</organism>
<keyword evidence="1" id="KW-0812">Transmembrane</keyword>
<feature type="transmembrane region" description="Helical" evidence="1">
    <location>
        <begin position="39"/>
        <end position="56"/>
    </location>
</feature>
<reference evidence="2" key="2">
    <citation type="submission" date="2020-09" db="EMBL/GenBank/DDBJ databases">
        <authorList>
            <person name="Sun Q."/>
            <person name="Ohkuma M."/>
        </authorList>
    </citation>
    <scope>NUCLEOTIDE SEQUENCE</scope>
    <source>
        <strain evidence="2">JCM 19596</strain>
    </source>
</reference>
<sequence length="87" mass="9413">MTMIQSIILYSPGIVLGFILAVISLTVGPRIEQWSGPKTIVKFLGIVLLSTIAVVYTNGQYMAALSLMCGLIIGVTAILLFRHLKGY</sequence>
<evidence type="ECO:0000256" key="1">
    <source>
        <dbReference type="SAM" id="Phobius"/>
    </source>
</evidence>
<dbReference type="Proteomes" id="UP000607197">
    <property type="component" value="Unassembled WGS sequence"/>
</dbReference>
<evidence type="ECO:0000313" key="2">
    <source>
        <dbReference type="EMBL" id="GGL53902.1"/>
    </source>
</evidence>
<feature type="transmembrane region" description="Helical" evidence="1">
    <location>
        <begin position="62"/>
        <end position="81"/>
    </location>
</feature>
<name>A0A830FA10_9EURY</name>
<accession>A0A830FA10</accession>
<dbReference type="AlphaFoldDB" id="A0A830FA10"/>
<keyword evidence="1" id="KW-1133">Transmembrane helix</keyword>
<keyword evidence="1" id="KW-0472">Membrane</keyword>
<reference evidence="2" key="1">
    <citation type="journal article" date="2014" name="Int. J. Syst. Evol. Microbiol.">
        <title>Complete genome sequence of Corynebacterium casei LMG S-19264T (=DSM 44701T), isolated from a smear-ripened cheese.</title>
        <authorList>
            <consortium name="US DOE Joint Genome Institute (JGI-PGF)"/>
            <person name="Walter F."/>
            <person name="Albersmeier A."/>
            <person name="Kalinowski J."/>
            <person name="Ruckert C."/>
        </authorList>
    </citation>
    <scope>NUCLEOTIDE SEQUENCE</scope>
    <source>
        <strain evidence="2">JCM 19596</strain>
    </source>
</reference>
<feature type="transmembrane region" description="Helical" evidence="1">
    <location>
        <begin position="6"/>
        <end position="27"/>
    </location>
</feature>
<comment type="caution">
    <text evidence="2">The sequence shown here is derived from an EMBL/GenBank/DDBJ whole genome shotgun (WGS) entry which is preliminary data.</text>
</comment>
<evidence type="ECO:0000313" key="3">
    <source>
        <dbReference type="Proteomes" id="UP000607197"/>
    </source>
</evidence>
<proteinExistence type="predicted"/>
<gene>
    <name evidence="2" type="ORF">GCM10009039_10100</name>
</gene>
<dbReference type="EMBL" id="BMPG01000001">
    <property type="protein sequence ID" value="GGL53902.1"/>
    <property type="molecule type" value="Genomic_DNA"/>
</dbReference>
<protein>
    <submittedName>
        <fullName evidence="2">Uncharacterized protein</fullName>
    </submittedName>
</protein>